<feature type="domain" description="YgjP-like metallopeptidase" evidence="2">
    <location>
        <begin position="28"/>
        <end position="99"/>
    </location>
</feature>
<evidence type="ECO:0000313" key="3">
    <source>
        <dbReference type="EMBL" id="NMW64102.1"/>
    </source>
</evidence>
<reference evidence="3 4" key="1">
    <citation type="submission" date="2020-04" db="EMBL/GenBank/DDBJ databases">
        <title>Antimicrobial susceptibility and clonality of vaginal-derived multi-drug resistant Mobiluncus isolates in China.</title>
        <authorList>
            <person name="Zhang X."/>
        </authorList>
    </citation>
    <scope>NUCLEOTIDE SEQUENCE [LARGE SCALE GENOMIC DNA]</scope>
    <source>
        <strain evidence="3 4">13</strain>
    </source>
</reference>
<dbReference type="InterPro" id="IPR053136">
    <property type="entry name" value="UTP_pyrophosphatase-like"/>
</dbReference>
<dbReference type="Gene3D" id="3.30.2010.10">
    <property type="entry name" value="Metalloproteases ('zincins'), catalytic domain"/>
    <property type="match status" value="1"/>
</dbReference>
<dbReference type="AlphaFoldDB" id="A0A7Y0TZM0"/>
<protein>
    <submittedName>
        <fullName evidence="3">M48 family metallopeptidase</fullName>
    </submittedName>
</protein>
<evidence type="ECO:0000313" key="4">
    <source>
        <dbReference type="Proteomes" id="UP000578252"/>
    </source>
</evidence>
<dbReference type="InterPro" id="IPR002725">
    <property type="entry name" value="YgjP-like_metallopeptidase"/>
</dbReference>
<feature type="region of interest" description="Disordered" evidence="1">
    <location>
        <begin position="158"/>
        <end position="182"/>
    </location>
</feature>
<dbReference type="Proteomes" id="UP000578252">
    <property type="component" value="Unassembled WGS sequence"/>
</dbReference>
<dbReference type="EMBL" id="JABCUR010000001">
    <property type="protein sequence ID" value="NMW64102.1"/>
    <property type="molecule type" value="Genomic_DNA"/>
</dbReference>
<gene>
    <name evidence="3" type="ORF">HHJ78_00750</name>
</gene>
<accession>A0A7Y0TZM0</accession>
<evidence type="ECO:0000259" key="2">
    <source>
        <dbReference type="Pfam" id="PF01863"/>
    </source>
</evidence>
<proteinExistence type="predicted"/>
<organism evidence="3 4">
    <name type="scientific">Mobiluncus mulieris</name>
    <dbReference type="NCBI Taxonomy" id="2052"/>
    <lineage>
        <taxon>Bacteria</taxon>
        <taxon>Bacillati</taxon>
        <taxon>Actinomycetota</taxon>
        <taxon>Actinomycetes</taxon>
        <taxon>Actinomycetales</taxon>
        <taxon>Actinomycetaceae</taxon>
        <taxon>Mobiluncus</taxon>
    </lineage>
</organism>
<dbReference type="RefSeq" id="WP_169771368.1">
    <property type="nucleotide sequence ID" value="NZ_JABCUR010000001.1"/>
</dbReference>
<name>A0A7Y0TZM0_9ACTO</name>
<comment type="caution">
    <text evidence="3">The sequence shown here is derived from an EMBL/GenBank/DDBJ whole genome shotgun (WGS) entry which is preliminary data.</text>
</comment>
<feature type="domain" description="YgjP-like metallopeptidase" evidence="2">
    <location>
        <begin position="176"/>
        <end position="307"/>
    </location>
</feature>
<evidence type="ECO:0000256" key="1">
    <source>
        <dbReference type="SAM" id="MobiDB-lite"/>
    </source>
</evidence>
<sequence>MPRKQQTEDIGVYHLGETPVRLQRKNVRHLRLRVTDRGDFFLSIPRRAPLAAAREFLEEQRDWVENQRRRLRAKHANAPRFETGEEIAWWGQTLTLQVVMFDPAGGGSDPKGVGSGAVSLGAIRGGDWLGQACLAGFEPVGVPGGATPAGEAVSLGAIRGSRAESPKPGSRKSKPRAKAEVRGDTLRLMTPPGTNATQREGAVDQLRRASMETRLAALLPKWAAALGIAETGAVRIRRMKTRWGSCNPRTRALTFNLELSARDPKFLEYVVAHELTHYFHSNHGPEFHALLAAHLPGERALRRELNSRQP</sequence>
<dbReference type="PANTHER" id="PTHR30399:SF1">
    <property type="entry name" value="UTP PYROPHOSPHATASE"/>
    <property type="match status" value="1"/>
</dbReference>
<dbReference type="CDD" id="cd07344">
    <property type="entry name" value="M48_yhfN_like"/>
    <property type="match status" value="1"/>
</dbReference>
<dbReference type="PANTHER" id="PTHR30399">
    <property type="entry name" value="UNCHARACTERIZED PROTEIN YGJP"/>
    <property type="match status" value="1"/>
</dbReference>
<dbReference type="Pfam" id="PF01863">
    <property type="entry name" value="YgjP-like"/>
    <property type="match status" value="2"/>
</dbReference>